<proteinExistence type="predicted"/>
<evidence type="ECO:0000313" key="2">
    <source>
        <dbReference type="EMBL" id="PCG80364.1"/>
    </source>
</evidence>
<evidence type="ECO:0000256" key="1">
    <source>
        <dbReference type="SAM" id="MobiDB-lite"/>
    </source>
</evidence>
<organism evidence="2">
    <name type="scientific">Heliothis virescens</name>
    <name type="common">Tobacco budworm moth</name>
    <dbReference type="NCBI Taxonomy" id="7102"/>
    <lineage>
        <taxon>Eukaryota</taxon>
        <taxon>Metazoa</taxon>
        <taxon>Ecdysozoa</taxon>
        <taxon>Arthropoda</taxon>
        <taxon>Hexapoda</taxon>
        <taxon>Insecta</taxon>
        <taxon>Pterygota</taxon>
        <taxon>Neoptera</taxon>
        <taxon>Endopterygota</taxon>
        <taxon>Lepidoptera</taxon>
        <taxon>Glossata</taxon>
        <taxon>Ditrysia</taxon>
        <taxon>Noctuoidea</taxon>
        <taxon>Noctuidae</taxon>
        <taxon>Heliothinae</taxon>
        <taxon>Heliothis</taxon>
    </lineage>
</organism>
<name>A0A2A4K8Y6_HELVI</name>
<dbReference type="EMBL" id="NWSH01000039">
    <property type="protein sequence ID" value="PCG80364.1"/>
    <property type="molecule type" value="Genomic_DNA"/>
</dbReference>
<feature type="compositionally biased region" description="Basic and acidic residues" evidence="1">
    <location>
        <begin position="128"/>
        <end position="138"/>
    </location>
</feature>
<feature type="compositionally biased region" description="Polar residues" evidence="1">
    <location>
        <begin position="85"/>
        <end position="106"/>
    </location>
</feature>
<accession>A0A2A4K8Y6</accession>
<comment type="caution">
    <text evidence="2">The sequence shown here is derived from an EMBL/GenBank/DDBJ whole genome shotgun (WGS) entry which is preliminary data.</text>
</comment>
<feature type="region of interest" description="Disordered" evidence="1">
    <location>
        <begin position="1"/>
        <end position="144"/>
    </location>
</feature>
<protein>
    <submittedName>
        <fullName evidence="2">Uncharacterized protein</fullName>
    </submittedName>
</protein>
<reference evidence="2" key="1">
    <citation type="submission" date="2017-09" db="EMBL/GenBank/DDBJ databases">
        <title>Contemporary evolution of a Lepidopteran species, Heliothis virescens, in response to modern agricultural practices.</title>
        <authorList>
            <person name="Fritz M.L."/>
            <person name="Deyonke A.M."/>
            <person name="Papanicolaou A."/>
            <person name="Micinski S."/>
            <person name="Westbrook J."/>
            <person name="Gould F."/>
        </authorList>
    </citation>
    <scope>NUCLEOTIDE SEQUENCE [LARGE SCALE GENOMIC DNA]</scope>
    <source>
        <strain evidence="2">HvINT-</strain>
        <tissue evidence="2">Whole body</tissue>
    </source>
</reference>
<feature type="region of interest" description="Disordered" evidence="1">
    <location>
        <begin position="169"/>
        <end position="203"/>
    </location>
</feature>
<feature type="compositionally biased region" description="Basic and acidic residues" evidence="1">
    <location>
        <begin position="11"/>
        <end position="68"/>
    </location>
</feature>
<sequence length="249" mass="27355">MSTNENNSEVAVDKVGDEKKADAKSDLKGAKRAAEEKTTEAKKARKEENGGGGDDEPHKDRGVGKRFETFSSARDGPDWRGLASPQLSTLSDSPNYRTLTTVGNTRGRQRSHLKRVQATESGRGSVTFDRRPQPHETRSYSTRPFTRKTSQFCHYLAPIARRPPALCTTDKESATDATGGAGRRRVASFDLPPAPRPLAARPAPRRGDALCRVENHPLCAVHRCSGSLANSQRCTRTTRLDADRHMSVF</sequence>
<gene>
    <name evidence="2" type="ORF">B5V51_8611</name>
</gene>
<dbReference type="AlphaFoldDB" id="A0A2A4K8Y6"/>